<dbReference type="PATRIC" id="fig|869719.3.peg.2313"/>
<feature type="transmembrane region" description="Helical" evidence="1">
    <location>
        <begin position="137"/>
        <end position="157"/>
    </location>
</feature>
<evidence type="ECO:0000313" key="3">
    <source>
        <dbReference type="EMBL" id="KTT70667.1"/>
    </source>
</evidence>
<comment type="caution">
    <text evidence="3">The sequence shown here is derived from an EMBL/GenBank/DDBJ whole genome shotgun (WGS) entry which is preliminary data.</text>
</comment>
<keyword evidence="1" id="KW-1133">Transmembrane helix</keyword>
<dbReference type="EMBL" id="LDTB01000049">
    <property type="protein sequence ID" value="KTT70667.1"/>
    <property type="molecule type" value="Genomic_DNA"/>
</dbReference>
<keyword evidence="4" id="KW-1185">Reference proteome</keyword>
<dbReference type="PANTHER" id="PTHR44757:SF2">
    <property type="entry name" value="BIOFILM ARCHITECTURE MAINTENANCE PROTEIN MBAA"/>
    <property type="match status" value="1"/>
</dbReference>
<sequence>MTLRFEAESREIHRLLVAELGHTVIPAMLMGVALVGVGVATWHEVGDRAILLIGLAGGAAALAKLIVIAHQRRAGAGVNPACRELAHAITTYMMAASVAMLSAALVIRPDPGCYLAAMAVLFGYCCGLIGRLSIRPWIAAMALLIAMLPVAVASALIPGAPHRMTAVILALFFLNGLENVRHVHGAAVRQLAMRLDLARLARNDPLTGLLNRLGLREAFDRRGAGRTPVAIHCLDLDGFKSVNDRHGHAAGDAVLIEVAERLRAAAGAGATIARLGGDEFVIVCRDIAGEDAARALANRMLQALRVPFAAGDAVVRLGASVGYVVGAGELDDLLQMADDASYRAKRAGGGMVGVPMTLAGHA</sequence>
<dbReference type="Proteomes" id="UP000074310">
    <property type="component" value="Unassembled WGS sequence"/>
</dbReference>
<proteinExistence type="predicted"/>
<dbReference type="InterPro" id="IPR029787">
    <property type="entry name" value="Nucleotide_cyclase"/>
</dbReference>
<dbReference type="RefSeq" id="WP_058756164.1">
    <property type="nucleotide sequence ID" value="NZ_LDTB01000049.1"/>
</dbReference>
<dbReference type="InterPro" id="IPR043128">
    <property type="entry name" value="Rev_trsase/Diguanyl_cyclase"/>
</dbReference>
<evidence type="ECO:0000313" key="4">
    <source>
        <dbReference type="Proteomes" id="UP000074310"/>
    </source>
</evidence>
<dbReference type="SMART" id="SM00267">
    <property type="entry name" value="GGDEF"/>
    <property type="match status" value="1"/>
</dbReference>
<dbReference type="InterPro" id="IPR000160">
    <property type="entry name" value="GGDEF_dom"/>
</dbReference>
<reference evidence="3 4" key="1">
    <citation type="journal article" date="2016" name="Front. Microbiol.">
        <title>Genomic Resource of Rice Seed Associated Bacteria.</title>
        <authorList>
            <person name="Midha S."/>
            <person name="Bansal K."/>
            <person name="Sharma S."/>
            <person name="Kumar N."/>
            <person name="Patil P.P."/>
            <person name="Chaudhry V."/>
            <person name="Patil P.B."/>
        </authorList>
    </citation>
    <scope>NUCLEOTIDE SEQUENCE [LARGE SCALE GENOMIC DNA]</scope>
    <source>
        <strain evidence="3 4">NS334</strain>
    </source>
</reference>
<dbReference type="NCBIfam" id="TIGR00254">
    <property type="entry name" value="GGDEF"/>
    <property type="match status" value="1"/>
</dbReference>
<evidence type="ECO:0000259" key="2">
    <source>
        <dbReference type="PROSITE" id="PS50887"/>
    </source>
</evidence>
<evidence type="ECO:0000256" key="1">
    <source>
        <dbReference type="SAM" id="Phobius"/>
    </source>
</evidence>
<dbReference type="Gene3D" id="3.30.70.270">
    <property type="match status" value="1"/>
</dbReference>
<dbReference type="AlphaFoldDB" id="A0A147I033"/>
<dbReference type="Pfam" id="PF00990">
    <property type="entry name" value="GGDEF"/>
    <property type="match status" value="1"/>
</dbReference>
<dbReference type="SUPFAM" id="SSF55073">
    <property type="entry name" value="Nucleotide cyclase"/>
    <property type="match status" value="1"/>
</dbReference>
<dbReference type="CDD" id="cd01949">
    <property type="entry name" value="GGDEF"/>
    <property type="match status" value="1"/>
</dbReference>
<accession>A0A147I033</accession>
<feature type="transmembrane region" description="Helical" evidence="1">
    <location>
        <begin position="113"/>
        <end position="130"/>
    </location>
</feature>
<name>A0A147I033_9SPHN</name>
<dbReference type="PROSITE" id="PS50887">
    <property type="entry name" value="GGDEF"/>
    <property type="match status" value="1"/>
</dbReference>
<keyword evidence="1" id="KW-0812">Transmembrane</keyword>
<gene>
    <name evidence="3" type="ORF">NS334_11820</name>
</gene>
<feature type="domain" description="GGDEF" evidence="2">
    <location>
        <begin position="227"/>
        <end position="357"/>
    </location>
</feature>
<feature type="transmembrane region" description="Helical" evidence="1">
    <location>
        <begin position="49"/>
        <end position="68"/>
    </location>
</feature>
<protein>
    <recommendedName>
        <fullName evidence="2">GGDEF domain-containing protein</fullName>
    </recommendedName>
</protein>
<feature type="transmembrane region" description="Helical" evidence="1">
    <location>
        <begin position="20"/>
        <end position="43"/>
    </location>
</feature>
<dbReference type="OrthoDB" id="9812260at2"/>
<keyword evidence="1" id="KW-0472">Membrane</keyword>
<organism evidence="3 4">
    <name type="scientific">Sphingomonas endophytica</name>
    <dbReference type="NCBI Taxonomy" id="869719"/>
    <lineage>
        <taxon>Bacteria</taxon>
        <taxon>Pseudomonadati</taxon>
        <taxon>Pseudomonadota</taxon>
        <taxon>Alphaproteobacteria</taxon>
        <taxon>Sphingomonadales</taxon>
        <taxon>Sphingomonadaceae</taxon>
        <taxon>Sphingomonas</taxon>
    </lineage>
</organism>
<dbReference type="PANTHER" id="PTHR44757">
    <property type="entry name" value="DIGUANYLATE CYCLASE DGCP"/>
    <property type="match status" value="1"/>
</dbReference>
<feature type="transmembrane region" description="Helical" evidence="1">
    <location>
        <begin position="89"/>
        <end position="107"/>
    </location>
</feature>
<dbReference type="InterPro" id="IPR052155">
    <property type="entry name" value="Biofilm_reg_signaling"/>
</dbReference>